<feature type="region of interest" description="Disordered" evidence="12">
    <location>
        <begin position="1225"/>
        <end position="1255"/>
    </location>
</feature>
<feature type="region of interest" description="Disordered" evidence="12">
    <location>
        <begin position="629"/>
        <end position="752"/>
    </location>
</feature>
<dbReference type="InterPro" id="IPR000626">
    <property type="entry name" value="Ubiquitin-like_dom"/>
</dbReference>
<protein>
    <recommendedName>
        <fullName evidence="11">BCL2-associated athanogene 6</fullName>
    </recommendedName>
</protein>
<keyword evidence="14" id="KW-1185">Reference proteome</keyword>
<dbReference type="Pfam" id="PF12057">
    <property type="entry name" value="BAG6"/>
    <property type="match status" value="1"/>
</dbReference>
<keyword evidence="6" id="KW-0964">Secreted</keyword>
<evidence type="ECO:0000256" key="9">
    <source>
        <dbReference type="ARBA" id="ARBA00023186"/>
    </source>
</evidence>
<evidence type="ECO:0000313" key="16">
    <source>
        <dbReference type="RefSeq" id="XP_064076526.1"/>
    </source>
</evidence>
<evidence type="ECO:0000256" key="1">
    <source>
        <dbReference type="ARBA" id="ARBA00004123"/>
    </source>
</evidence>
<evidence type="ECO:0000256" key="3">
    <source>
        <dbReference type="ARBA" id="ARBA00004550"/>
    </source>
</evidence>
<feature type="region of interest" description="Disordered" evidence="12">
    <location>
        <begin position="521"/>
        <end position="551"/>
    </location>
</feature>
<feature type="region of interest" description="Disordered" evidence="12">
    <location>
        <begin position="172"/>
        <end position="195"/>
    </location>
</feature>
<feature type="compositionally biased region" description="Low complexity" evidence="12">
    <location>
        <begin position="643"/>
        <end position="675"/>
    </location>
</feature>
<feature type="region of interest" description="Disordered" evidence="12">
    <location>
        <begin position="340"/>
        <end position="385"/>
    </location>
</feature>
<keyword evidence="4" id="KW-0813">Transport</keyword>
<dbReference type="SMART" id="SM00213">
    <property type="entry name" value="UBQ"/>
    <property type="match status" value="1"/>
</dbReference>
<feature type="domain" description="Ubiquitin-like" evidence="13">
    <location>
        <begin position="2"/>
        <end position="64"/>
    </location>
</feature>
<dbReference type="RefSeq" id="XP_064076526.1">
    <property type="nucleotide sequence ID" value="XM_064220456.1"/>
</dbReference>
<name>A0ABM4AZ22_VANTA</name>
<evidence type="ECO:0000313" key="15">
    <source>
        <dbReference type="RefSeq" id="XP_064076525.1"/>
    </source>
</evidence>
<sequence>MIEFTIKTLDGKDHRFTVEDDITVAQLKEKVLAQMGVEIELQRLIFCGRVLQDEKKLADYGVQNKVIHMVQRAPPCLEARYSALREREREREREQIFTNQISFNSDNLGPVQINTTQQMRRLVALAATANGIEIEDEPANTQSPTSARMEFLRHIIEEIKAFLEAIKLSESDEPRNYPTDDPLESTSGMGASSSGQDEVMCEIHQSPLLYQIEAMSGASRESRGRRIRAMRPIHHTPPRDFADLLEELNRLYDEFAPFRDLYIGTLRDANTPGPALSEENLQRRQRTAEICSELYHSFSHAFHAVSDVSLLLNNGNSRLTSEALLRHTLPVQAHINVVQSSTTRRPLNSSGPVNGSNQMPADAQPVLINNSQPGRNTTQPTVNINIQPDPVTYQVEIETSVPIPINLENTINGANQAASTGENNQSQNQTQGQTQGHSVSQSQGQSQPQRQGQAAGQGQAQGQGSGQGQGEGQNQNSNGQDGQANRRQVMIDFENLFRGLGQGGSLGGVEVVMSMEEIPQAMGGQGQNNNAPPAGAPQPPEGGPAPQPQFGSQVFFAQMPWNDLAHGDLVHNIVSSVLRHGLPPGVEGFYHLPNAYPTLEETRNMNQYQALNQALNQAQYRAVTQALHEAQMEAQREDEMEVQRQTQRQTQTQAQNQSQSQAQSRAQTQNQAQNQGDSRSHSSGQSQTPAQVRDHSPHIEEEDYPEPSQGHTQGQLQRHDDQSEPQSPFEPMEQYQENDAEENANMEQNNRSRRSIFRRQLQLQQQHQQQGARPRVPTLSIHTLAYDRFLPCDSHHARRQLHRRRDQASQNGGLLLRDSSLTRVQNSVETLFERFDRYTNNEESLLIAAVVTLREATSFSRGRSLVPEELLPLRERLQVYMRNLMQGEYEVGTQEQLADLIFERHSRFIERIAAITPIRQNVDIVESMKAVLIRFLNEAMTVLDMESNDSFSRRFRIVIPRMFYELCGVISYFCLEGVEGLRTIYRSFLADLLQNLDEPARDLLFSIAMENLNAAIYRIESHKTHYAQFIRRKPIRICPPSSDSEDSFPTEEDMLANQRDALPCDAFSHNAHRPGAVPRHQFKCPGNYAIRMLRTRDPAERSDAGSASGSPSSSVPTSSSAPAATSSAPASYSAMDSPSASLSPTSPSAPATPTHPTASAAPTAPSAPIDQNVPEVSAIPEVSALSEVSTIPEVSALSEVSTIPEVSANFGIPVTNITHVTNDNTSASNNVGRGRFIRGNRSGSTTSSDSSGNIRFVPPAQIAQHWGEDWVPTFTRDLQRQRDTAEPYSDAYLSGMPPKKRRCVRQSRPPTTLNAFINESVSEVSSELDEDQGEELRVAFREHVRCIARARAAASEDYEPRRLVATARFLNQNRTSTRKSPDKNSSE</sequence>
<feature type="compositionally biased region" description="Low complexity" evidence="12">
    <location>
        <begin position="521"/>
        <end position="533"/>
    </location>
</feature>
<comment type="subcellular location">
    <subcellularLocation>
        <location evidence="2">Cytoplasm</location>
        <location evidence="2">Cytosol</location>
    </subcellularLocation>
    <subcellularLocation>
        <location evidence="1">Nucleus</location>
    </subcellularLocation>
    <subcellularLocation>
        <location evidence="3">Secreted</location>
        <location evidence="3">Extracellular exosome</location>
    </subcellularLocation>
</comment>
<dbReference type="PANTHER" id="PTHR15204">
    <property type="entry name" value="LARGE PROLINE-RICH PROTEIN BAG6"/>
    <property type="match status" value="1"/>
</dbReference>
<evidence type="ECO:0000256" key="10">
    <source>
        <dbReference type="ARBA" id="ARBA00023242"/>
    </source>
</evidence>
<evidence type="ECO:0000256" key="12">
    <source>
        <dbReference type="SAM" id="MobiDB-lite"/>
    </source>
</evidence>
<feature type="compositionally biased region" description="Low complexity" evidence="12">
    <location>
        <begin position="1237"/>
        <end position="1255"/>
    </location>
</feature>
<evidence type="ECO:0000256" key="11">
    <source>
        <dbReference type="ARBA" id="ARBA00030033"/>
    </source>
</evidence>
<keyword evidence="5" id="KW-0963">Cytoplasm</keyword>
<feature type="compositionally biased region" description="Polar residues" evidence="12">
    <location>
        <begin position="367"/>
        <end position="385"/>
    </location>
</feature>
<feature type="compositionally biased region" description="Low complexity" evidence="12">
    <location>
        <begin position="472"/>
        <end position="483"/>
    </location>
</feature>
<feature type="compositionally biased region" description="Pro residues" evidence="12">
    <location>
        <begin position="534"/>
        <end position="547"/>
    </location>
</feature>
<dbReference type="InterPro" id="IPR029071">
    <property type="entry name" value="Ubiquitin-like_domsf"/>
</dbReference>
<gene>
    <name evidence="15 16" type="primary">LOC113403896</name>
</gene>
<keyword evidence="9" id="KW-0143">Chaperone</keyword>
<evidence type="ECO:0000256" key="5">
    <source>
        <dbReference type="ARBA" id="ARBA00022490"/>
    </source>
</evidence>
<dbReference type="GeneID" id="113403896"/>
<evidence type="ECO:0000256" key="2">
    <source>
        <dbReference type="ARBA" id="ARBA00004514"/>
    </source>
</evidence>
<feature type="compositionally biased region" description="Polar residues" evidence="12">
    <location>
        <begin position="340"/>
        <end position="359"/>
    </location>
</feature>
<dbReference type="SUPFAM" id="SSF54236">
    <property type="entry name" value="Ubiquitin-like"/>
    <property type="match status" value="1"/>
</dbReference>
<feature type="compositionally biased region" description="Polar residues" evidence="12">
    <location>
        <begin position="681"/>
        <end position="690"/>
    </location>
</feature>
<keyword evidence="10" id="KW-0539">Nucleus</keyword>
<keyword evidence="8" id="KW-0156">Chromatin regulator</keyword>
<feature type="compositionally biased region" description="Gly residues" evidence="12">
    <location>
        <begin position="459"/>
        <end position="471"/>
    </location>
</feature>
<evidence type="ECO:0000256" key="7">
    <source>
        <dbReference type="ARBA" id="ARBA00022703"/>
    </source>
</evidence>
<feature type="compositionally biased region" description="Low complexity" evidence="12">
    <location>
        <begin position="1104"/>
        <end position="1168"/>
    </location>
</feature>
<evidence type="ECO:0000259" key="13">
    <source>
        <dbReference type="PROSITE" id="PS50053"/>
    </source>
</evidence>
<dbReference type="Gene3D" id="3.10.20.90">
    <property type="entry name" value="Phosphatidylinositol 3-kinase Catalytic Subunit, Chain A, domain 1"/>
    <property type="match status" value="1"/>
</dbReference>
<evidence type="ECO:0000256" key="6">
    <source>
        <dbReference type="ARBA" id="ARBA00022525"/>
    </source>
</evidence>
<dbReference type="PROSITE" id="PS50053">
    <property type="entry name" value="UBIQUITIN_2"/>
    <property type="match status" value="1"/>
</dbReference>
<accession>A0ABM4AZ22</accession>
<feature type="compositionally biased region" description="Polar residues" evidence="12">
    <location>
        <begin position="184"/>
        <end position="195"/>
    </location>
</feature>
<feature type="region of interest" description="Disordered" evidence="12">
    <location>
        <begin position="415"/>
        <end position="483"/>
    </location>
</feature>
<dbReference type="Proteomes" id="UP001652626">
    <property type="component" value="Chromosome Z"/>
</dbReference>
<dbReference type="PANTHER" id="PTHR15204:SF0">
    <property type="entry name" value="LARGE PROLINE-RICH PROTEIN BAG6"/>
    <property type="match status" value="1"/>
</dbReference>
<dbReference type="RefSeq" id="XP_064076525.1">
    <property type="nucleotide sequence ID" value="XM_064220455.1"/>
</dbReference>
<evidence type="ECO:0000256" key="8">
    <source>
        <dbReference type="ARBA" id="ARBA00022853"/>
    </source>
</evidence>
<evidence type="ECO:0000313" key="14">
    <source>
        <dbReference type="Proteomes" id="UP001652626"/>
    </source>
</evidence>
<feature type="compositionally biased region" description="Low complexity" evidence="12">
    <location>
        <begin position="419"/>
        <end position="458"/>
    </location>
</feature>
<feature type="region of interest" description="Disordered" evidence="12">
    <location>
        <begin position="1097"/>
        <end position="1171"/>
    </location>
</feature>
<keyword evidence="7" id="KW-0053">Apoptosis</keyword>
<proteinExistence type="predicted"/>
<dbReference type="InterPro" id="IPR021925">
    <property type="entry name" value="BAG6"/>
</dbReference>
<reference evidence="15 16" key="1">
    <citation type="submission" date="2025-05" db="UniProtKB">
        <authorList>
            <consortium name="RefSeq"/>
        </authorList>
    </citation>
    <scope>IDENTIFICATION</scope>
    <source>
        <tissue evidence="15 16">Whole body</tissue>
    </source>
</reference>
<dbReference type="Pfam" id="PF00240">
    <property type="entry name" value="ubiquitin"/>
    <property type="match status" value="1"/>
</dbReference>
<organism evidence="14 16">
    <name type="scientific">Vanessa tameamea</name>
    <name type="common">Kamehameha butterfly</name>
    <dbReference type="NCBI Taxonomy" id="334116"/>
    <lineage>
        <taxon>Eukaryota</taxon>
        <taxon>Metazoa</taxon>
        <taxon>Ecdysozoa</taxon>
        <taxon>Arthropoda</taxon>
        <taxon>Hexapoda</taxon>
        <taxon>Insecta</taxon>
        <taxon>Pterygota</taxon>
        <taxon>Neoptera</taxon>
        <taxon>Endopterygota</taxon>
        <taxon>Lepidoptera</taxon>
        <taxon>Glossata</taxon>
        <taxon>Ditrysia</taxon>
        <taxon>Papilionoidea</taxon>
        <taxon>Nymphalidae</taxon>
        <taxon>Nymphalinae</taxon>
        <taxon>Vanessa</taxon>
    </lineage>
</organism>
<evidence type="ECO:0000256" key="4">
    <source>
        <dbReference type="ARBA" id="ARBA00022448"/>
    </source>
</evidence>